<accession>A0A6I4P3V5</accession>
<dbReference type="InterPro" id="IPR046348">
    <property type="entry name" value="SIS_dom_sf"/>
</dbReference>
<dbReference type="GO" id="GO:1901135">
    <property type="term" value="P:carbohydrate derivative metabolic process"/>
    <property type="evidence" value="ECO:0007669"/>
    <property type="project" value="InterPro"/>
</dbReference>
<proteinExistence type="predicted"/>
<dbReference type="SUPFAM" id="SSF53697">
    <property type="entry name" value="SIS domain"/>
    <property type="match status" value="1"/>
</dbReference>
<dbReference type="GO" id="GO:0003700">
    <property type="term" value="F:DNA-binding transcription factor activity"/>
    <property type="evidence" value="ECO:0007669"/>
    <property type="project" value="InterPro"/>
</dbReference>
<sequence>MRANVTARRAAGTPIGAVGAPAGSADGAAVVLDAERANLAALLAALGDGMLERLAGAVASARTVAVVGFRNGYPVALHLRTQLAQARPGVRLAPQPGQSLAEDLVGLGAGDLVVVCAFRRRPPGLRAALAAVVESGASLVVVGDPSARSILPPDAGDALVGFVPCPVAAPGAFDSYAAAMTFVALLASAVLGADLRAGRGRVSAIDRAYRALGETE</sequence>
<dbReference type="GO" id="GO:0097367">
    <property type="term" value="F:carbohydrate derivative binding"/>
    <property type="evidence" value="ECO:0007669"/>
    <property type="project" value="InterPro"/>
</dbReference>
<comment type="caution">
    <text evidence="1">The sequence shown here is derived from an EMBL/GenBank/DDBJ whole genome shotgun (WGS) entry which is preliminary data.</text>
</comment>
<gene>
    <name evidence="1" type="ORF">GB864_18005</name>
</gene>
<dbReference type="EMBL" id="WSTA01000158">
    <property type="protein sequence ID" value="MWC00433.1"/>
    <property type="molecule type" value="Genomic_DNA"/>
</dbReference>
<dbReference type="Proteomes" id="UP000438182">
    <property type="component" value="Unassembled WGS sequence"/>
</dbReference>
<dbReference type="AlphaFoldDB" id="A0A6I4P3V5"/>
<evidence type="ECO:0000313" key="1">
    <source>
        <dbReference type="EMBL" id="MWC00433.1"/>
    </source>
</evidence>
<dbReference type="RefSeq" id="WP_160427054.1">
    <property type="nucleotide sequence ID" value="NZ_WSTA01000158.1"/>
</dbReference>
<dbReference type="InterPro" id="IPR047640">
    <property type="entry name" value="RpiR-like"/>
</dbReference>
<name>A0A6I4P3V5_9MICO</name>
<dbReference type="PANTHER" id="PTHR30514">
    <property type="entry name" value="GLUCOKINASE"/>
    <property type="match status" value="1"/>
</dbReference>
<reference evidence="1 2" key="1">
    <citation type="submission" date="2019-12" db="EMBL/GenBank/DDBJ databases">
        <authorList>
            <person name="Kim Y.S."/>
        </authorList>
    </citation>
    <scope>NUCLEOTIDE SEQUENCE [LARGE SCALE GENOMIC DNA]</scope>
    <source>
        <strain evidence="1 2">MMS17-SY077</strain>
    </source>
</reference>
<keyword evidence="2" id="KW-1185">Reference proteome</keyword>
<protein>
    <submittedName>
        <fullName evidence="1">MurR/RpiR family transcriptional regulator</fullName>
    </submittedName>
</protein>
<organism evidence="1 2">
    <name type="scientific">Agromyces seonyuensis</name>
    <dbReference type="NCBI Taxonomy" id="2662446"/>
    <lineage>
        <taxon>Bacteria</taxon>
        <taxon>Bacillati</taxon>
        <taxon>Actinomycetota</taxon>
        <taxon>Actinomycetes</taxon>
        <taxon>Micrococcales</taxon>
        <taxon>Microbacteriaceae</taxon>
        <taxon>Agromyces</taxon>
    </lineage>
</organism>
<evidence type="ECO:0000313" key="2">
    <source>
        <dbReference type="Proteomes" id="UP000438182"/>
    </source>
</evidence>
<dbReference type="GO" id="GO:0003677">
    <property type="term" value="F:DNA binding"/>
    <property type="evidence" value="ECO:0007669"/>
    <property type="project" value="InterPro"/>
</dbReference>
<dbReference type="PANTHER" id="PTHR30514:SF18">
    <property type="entry name" value="RPIR-FAMILY TRANSCRIPTIONAL REGULATOR"/>
    <property type="match status" value="1"/>
</dbReference>
<dbReference type="Gene3D" id="3.40.50.10490">
    <property type="entry name" value="Glucose-6-phosphate isomerase like protein, domain 1"/>
    <property type="match status" value="1"/>
</dbReference>